<organism evidence="4">
    <name type="scientific">marine sediment metagenome</name>
    <dbReference type="NCBI Taxonomy" id="412755"/>
    <lineage>
        <taxon>unclassified sequences</taxon>
        <taxon>metagenomes</taxon>
        <taxon>ecological metagenomes</taxon>
    </lineage>
</organism>
<proteinExistence type="predicted"/>
<comment type="caution">
    <text evidence="4">The sequence shown here is derived from an EMBL/GenBank/DDBJ whole genome shotgun (WGS) entry which is preliminary data.</text>
</comment>
<evidence type="ECO:0000259" key="3">
    <source>
        <dbReference type="Pfam" id="PF00483"/>
    </source>
</evidence>
<dbReference type="PANTHER" id="PTHR43584:SF8">
    <property type="entry name" value="N-ACETYLMURAMATE ALPHA-1-PHOSPHATE URIDYLYLTRANSFERASE"/>
    <property type="match status" value="1"/>
</dbReference>
<protein>
    <recommendedName>
        <fullName evidence="3">Nucleotidyl transferase domain-containing protein</fullName>
    </recommendedName>
</protein>
<name>A0A0F9M7W0_9ZZZZ</name>
<dbReference type="GO" id="GO:0016779">
    <property type="term" value="F:nucleotidyltransferase activity"/>
    <property type="evidence" value="ECO:0007669"/>
    <property type="project" value="UniProtKB-KW"/>
</dbReference>
<dbReference type="InterPro" id="IPR050065">
    <property type="entry name" value="GlmU-like"/>
</dbReference>
<dbReference type="InterPro" id="IPR029044">
    <property type="entry name" value="Nucleotide-diphossugar_trans"/>
</dbReference>
<dbReference type="SUPFAM" id="SSF53448">
    <property type="entry name" value="Nucleotide-diphospho-sugar transferases"/>
    <property type="match status" value="1"/>
</dbReference>
<feature type="domain" description="Nucleotidyl transferase" evidence="3">
    <location>
        <begin position="18"/>
        <end position="148"/>
    </location>
</feature>
<evidence type="ECO:0000256" key="1">
    <source>
        <dbReference type="ARBA" id="ARBA00022679"/>
    </source>
</evidence>
<keyword evidence="2" id="KW-0548">Nucleotidyltransferase</keyword>
<dbReference type="InterPro" id="IPR005835">
    <property type="entry name" value="NTP_transferase_dom"/>
</dbReference>
<evidence type="ECO:0000313" key="4">
    <source>
        <dbReference type="EMBL" id="KKM72745.1"/>
    </source>
</evidence>
<dbReference type="EMBL" id="LAZR01009411">
    <property type="protein sequence ID" value="KKM72745.1"/>
    <property type="molecule type" value="Genomic_DNA"/>
</dbReference>
<dbReference type="Pfam" id="PF00483">
    <property type="entry name" value="NTP_transferase"/>
    <property type="match status" value="1"/>
</dbReference>
<evidence type="ECO:0000256" key="2">
    <source>
        <dbReference type="ARBA" id="ARBA00022695"/>
    </source>
</evidence>
<dbReference type="AlphaFoldDB" id="A0A0F9M7W0"/>
<keyword evidence="1" id="KW-0808">Transferase</keyword>
<dbReference type="PANTHER" id="PTHR43584">
    <property type="entry name" value="NUCLEOTIDYL TRANSFERASE"/>
    <property type="match status" value="1"/>
</dbReference>
<gene>
    <name evidence="4" type="ORF">LCGC14_1417400</name>
</gene>
<reference evidence="4" key="1">
    <citation type="journal article" date="2015" name="Nature">
        <title>Complex archaea that bridge the gap between prokaryotes and eukaryotes.</title>
        <authorList>
            <person name="Spang A."/>
            <person name="Saw J.H."/>
            <person name="Jorgensen S.L."/>
            <person name="Zaremba-Niedzwiedzka K."/>
            <person name="Martijn J."/>
            <person name="Lind A.E."/>
            <person name="van Eijk R."/>
            <person name="Schleper C."/>
            <person name="Guy L."/>
            <person name="Ettema T.J."/>
        </authorList>
    </citation>
    <scope>NUCLEOTIDE SEQUENCE</scope>
</reference>
<sequence length="292" mass="33634">MGKELSPQENDITNNLSTIILCAGEGTRLKEITKTIPKPLIKIESFNNNSILNKIIIDLIKLGIKRIAIVVGHLGYKISNFISILKKKNKSLQDKILIIDSENLYKLGPLYSFLSITKNKAFFNNSNYYILIPGDTILDFNILKEIMQILSKNINIIQEHALVFYRNIDIKKLKEIHEISKVVSIAEIEQLRINNLLKKIYQVDLQILPSTNKINQIIPIFTLSKKIITEILNLKTEIPVKTVWEALNFAIEKGKKIFAFEIKSSYNFYDIDSINDLKGLHRKKEKDNRCSY</sequence>
<accession>A0A0F9M7W0</accession>
<dbReference type="Gene3D" id="3.90.550.10">
    <property type="entry name" value="Spore Coat Polysaccharide Biosynthesis Protein SpsA, Chain A"/>
    <property type="match status" value="1"/>
</dbReference>